<dbReference type="AlphaFoldDB" id="A0A431W6A8"/>
<protein>
    <submittedName>
        <fullName evidence="1">Uncharacterized protein</fullName>
    </submittedName>
</protein>
<dbReference type="RefSeq" id="WP_126350974.1">
    <property type="nucleotide sequence ID" value="NZ_CP086380.1"/>
</dbReference>
<dbReference type="Proteomes" id="UP000277766">
    <property type="component" value="Unassembled WGS sequence"/>
</dbReference>
<name>A0A431W6A8_9DEIO</name>
<comment type="caution">
    <text evidence="1">The sequence shown here is derived from an EMBL/GenBank/DDBJ whole genome shotgun (WGS) entry which is preliminary data.</text>
</comment>
<keyword evidence="2" id="KW-1185">Reference proteome</keyword>
<proteinExistence type="predicted"/>
<dbReference type="EMBL" id="RXPE01000001">
    <property type="protein sequence ID" value="RTR30946.1"/>
    <property type="molecule type" value="Genomic_DNA"/>
</dbReference>
<evidence type="ECO:0000313" key="1">
    <source>
        <dbReference type="EMBL" id="RTR30946.1"/>
    </source>
</evidence>
<reference evidence="1 2" key="1">
    <citation type="submission" date="2018-12" db="EMBL/GenBank/DDBJ databases">
        <title>Deinococcus radiophilus ATCC 27603 genome sequencing and assembly.</title>
        <authorList>
            <person name="Maclea K.S."/>
            <person name="Maynard C.R."/>
        </authorList>
    </citation>
    <scope>NUCLEOTIDE SEQUENCE [LARGE SCALE GENOMIC DNA]</scope>
    <source>
        <strain evidence="1 2">ATCC 27603</strain>
    </source>
</reference>
<evidence type="ECO:0000313" key="2">
    <source>
        <dbReference type="Proteomes" id="UP000277766"/>
    </source>
</evidence>
<accession>A0A431W6A8</accession>
<sequence>MPNHDREDFMAQLLAMLEAVEERPDPAELRGEIAALPQRQDAVWAGFLLDLSAVLGDSMHSSSPAEVQATLCVLMRSEGPEANVLEVCESAAEAEQLFLSTVLDVPGENMGIFDAGLASPEPYRPALIEAPDAQHAFALGNLLRGTDIEVQVDATGTLATLRDQLQSEFIARAAEQAVAMKPLPMFGNASDQAVNDFLAAFQRFVTHRVWEVIPADKPVFVEWTDEAGQRFTAYGCVMGELGEAFGMVFFDDWLTYTEQMHNAHIEAYLLSNVEGLEAVNLGGDAELDPADWARVQRVTPEADPQHVPVLQRRSVQGTLPRRLPLHLVTGVLEVLAGRAQKRPGRHATSVTGTWQGVQVRYPGQPLHELTAAEAAGTVTLDIRDAHGGPALRVVGPADLSLGKMHKELSPKVPQDLRDLLPLSLLRPMPGTGDEAGHLGGLAAFDLEDMLVWEKRQDSPDALLWHVTRREGLTWMDWSVQATFSPEPPQGLSWERLEGSE</sequence>
<organism evidence="1 2">
    <name type="scientific">Deinococcus radiophilus</name>
    <dbReference type="NCBI Taxonomy" id="32062"/>
    <lineage>
        <taxon>Bacteria</taxon>
        <taxon>Thermotogati</taxon>
        <taxon>Deinococcota</taxon>
        <taxon>Deinococci</taxon>
        <taxon>Deinococcales</taxon>
        <taxon>Deinococcaceae</taxon>
        <taxon>Deinococcus</taxon>
    </lineage>
</organism>
<gene>
    <name evidence="1" type="ORF">EJ104_01495</name>
</gene>